<sequence>MNLCSFCQVGLQQPSQQHNHYPTFPEFVASAESCYLCGLLLESLSGSARKEITDRVRAGSYSKVTLRFSLEDAVIEVITRDRYIKGRVFTVRGPKAKFVHRAIWSAEESVSFKQRVPVINEWMNECLAEHPSCLSSKTDFLPTRLLDVGEGLGSKLRLVESVNIPKTPGNYPKFMALSHCWGKSRPFLVLTNVELDQLPRTFKDAARIDSTVDWQKEAAQMDSIYRNAHLTLAAASSTDSNGGCNIDDNLATMIQKFPICQPDGTMGECKLRTNDRPEIFMSSPLHRRGWVLQESILSMRIVFFTEDQMVWQCRTKHYTEDAMPAPRRHRWEYPENCTNNLISDRDRRDMWWSWVENYTKRILSNPTDKLPAFAGITKFFAQETGYTPFAGLWKEHLVSDLLWWVAAPDDNLPAANAPWGTPSWSWSATTDLFIRRPQSMIYLDEYFSIEESKYATSELPPRIARLVSQELIWTAEPLTSTILRARTTLRGPVRDLKNHLHLSPPASWGSWRYVSSASKVCGVNDHFKHDGLSRLVSDWHLLDTVDQIDHAQACTLTDQQGHSQVRLDRKLAPETPIYGLYMKIDSEKYVQEKILIITPVANTRNEYRRIGVADHEHEITRFFDGDREELFKAMETKDAKVTLLAHFAMPCSDGAEERKIELA</sequence>
<evidence type="ECO:0000259" key="1">
    <source>
        <dbReference type="Pfam" id="PF06985"/>
    </source>
</evidence>
<organism evidence="2 3">
    <name type="scientific">Hyaloscypha hepaticicola</name>
    <dbReference type="NCBI Taxonomy" id="2082293"/>
    <lineage>
        <taxon>Eukaryota</taxon>
        <taxon>Fungi</taxon>
        <taxon>Dikarya</taxon>
        <taxon>Ascomycota</taxon>
        <taxon>Pezizomycotina</taxon>
        <taxon>Leotiomycetes</taxon>
        <taxon>Helotiales</taxon>
        <taxon>Hyaloscyphaceae</taxon>
        <taxon>Hyaloscypha</taxon>
    </lineage>
</organism>
<reference evidence="2 3" key="1">
    <citation type="submission" date="2016-05" db="EMBL/GenBank/DDBJ databases">
        <title>A degradative enzymes factory behind the ericoid mycorrhizal symbiosis.</title>
        <authorList>
            <consortium name="DOE Joint Genome Institute"/>
            <person name="Martino E."/>
            <person name="Morin E."/>
            <person name="Grelet G."/>
            <person name="Kuo A."/>
            <person name="Kohler A."/>
            <person name="Daghino S."/>
            <person name="Barry K."/>
            <person name="Choi C."/>
            <person name="Cichocki N."/>
            <person name="Clum A."/>
            <person name="Copeland A."/>
            <person name="Hainaut M."/>
            <person name="Haridas S."/>
            <person name="Labutti K."/>
            <person name="Lindquist E."/>
            <person name="Lipzen A."/>
            <person name="Khouja H.-R."/>
            <person name="Murat C."/>
            <person name="Ohm R."/>
            <person name="Olson A."/>
            <person name="Spatafora J."/>
            <person name="Veneault-Fourrey C."/>
            <person name="Henrissat B."/>
            <person name="Grigoriev I."/>
            <person name="Martin F."/>
            <person name="Perotto S."/>
        </authorList>
    </citation>
    <scope>NUCLEOTIDE SEQUENCE [LARGE SCALE GENOMIC DNA]</scope>
    <source>
        <strain evidence="2 3">UAMH 7357</strain>
    </source>
</reference>
<accession>A0A2J6PZV8</accession>
<name>A0A2J6PZV8_9HELO</name>
<dbReference type="PANTHER" id="PTHR33112:SF10">
    <property type="entry name" value="TOL"/>
    <property type="match status" value="1"/>
</dbReference>
<dbReference type="Pfam" id="PF06985">
    <property type="entry name" value="HET"/>
    <property type="match status" value="1"/>
</dbReference>
<dbReference type="InterPro" id="IPR010730">
    <property type="entry name" value="HET"/>
</dbReference>
<dbReference type="PANTHER" id="PTHR33112">
    <property type="entry name" value="DOMAIN PROTEIN, PUTATIVE-RELATED"/>
    <property type="match status" value="1"/>
</dbReference>
<dbReference type="OrthoDB" id="5347061at2759"/>
<dbReference type="AlphaFoldDB" id="A0A2J6PZV8"/>
<evidence type="ECO:0000313" key="2">
    <source>
        <dbReference type="EMBL" id="PMD19577.1"/>
    </source>
</evidence>
<protein>
    <recommendedName>
        <fullName evidence="1">Heterokaryon incompatibility domain-containing protein</fullName>
    </recommendedName>
</protein>
<evidence type="ECO:0000313" key="3">
    <source>
        <dbReference type="Proteomes" id="UP000235672"/>
    </source>
</evidence>
<gene>
    <name evidence="2" type="ORF">NA56DRAFT_750283</name>
</gene>
<dbReference type="STRING" id="1745343.A0A2J6PZV8"/>
<proteinExistence type="predicted"/>
<feature type="domain" description="Heterokaryon incompatibility" evidence="1">
    <location>
        <begin position="210"/>
        <end position="294"/>
    </location>
</feature>
<dbReference type="Proteomes" id="UP000235672">
    <property type="component" value="Unassembled WGS sequence"/>
</dbReference>
<dbReference type="EMBL" id="KZ613488">
    <property type="protein sequence ID" value="PMD19577.1"/>
    <property type="molecule type" value="Genomic_DNA"/>
</dbReference>
<keyword evidence="3" id="KW-1185">Reference proteome</keyword>